<name>A0A249XSJ6_9CAUD</name>
<dbReference type="Proteomes" id="UP000226037">
    <property type="component" value="Segment"/>
</dbReference>
<keyword evidence="2" id="KW-1185">Reference proteome</keyword>
<sequence>MSFSLALADGDLVQKGNQLDLVFGVDKLNQDVYLWLMERYGGDRFHVTMGSILQEFIGGIVGDSTLAEVESEVLRILQNYQAVQLRGIKENPQLYSTSELLVSIDDIQARLNFDTVNVTVRLRNGSGNTATIRVASSIQQ</sequence>
<protein>
    <submittedName>
        <fullName evidence="1">Baseplate wedge protein</fullName>
    </submittedName>
</protein>
<evidence type="ECO:0000313" key="2">
    <source>
        <dbReference type="Proteomes" id="UP000226037"/>
    </source>
</evidence>
<proteinExistence type="predicted"/>
<gene>
    <name evidence="1" type="ORF">SEA_PHABBA_140</name>
</gene>
<reference evidence="2" key="1">
    <citation type="submission" date="2017-08" db="EMBL/GenBank/DDBJ databases">
        <authorList>
            <person name="de Groot N.N."/>
        </authorList>
    </citation>
    <scope>NUCLEOTIDE SEQUENCE [LARGE SCALE GENOMIC DNA]</scope>
</reference>
<accession>A0A249XSJ6</accession>
<organism evidence="1 2">
    <name type="scientific">Mycobacterium phage Phabba</name>
    <dbReference type="NCBI Taxonomy" id="2027899"/>
    <lineage>
        <taxon>Viruses</taxon>
        <taxon>Duplodnaviria</taxon>
        <taxon>Heunggongvirae</taxon>
        <taxon>Uroviricota</taxon>
        <taxon>Caudoviricetes</taxon>
        <taxon>Ceeclamvirinae</taxon>
        <taxon>Myrnavirus</taxon>
        <taxon>Myrnavirus phabba</taxon>
        <taxon>Myranavirus phabba</taxon>
    </lineage>
</organism>
<evidence type="ECO:0000313" key="1">
    <source>
        <dbReference type="EMBL" id="ASZ74709.1"/>
    </source>
</evidence>
<dbReference type="EMBL" id="MF668280">
    <property type="protein sequence ID" value="ASZ74709.1"/>
    <property type="molecule type" value="Genomic_DNA"/>
</dbReference>